<dbReference type="PANTHER" id="PTHR32035:SF3">
    <property type="entry name" value="SMALL RIBOSOMAL SUBUNIT PROTEIN MS38"/>
    <property type="match status" value="1"/>
</dbReference>
<dbReference type="GO" id="GO:0005739">
    <property type="term" value="C:mitochondrion"/>
    <property type="evidence" value="ECO:0007669"/>
    <property type="project" value="UniProtKB-SubCell"/>
</dbReference>
<dbReference type="AlphaFoldDB" id="A0A7M7JEE6"/>
<sequence>MLRRSLMQVTGGVSRSFHCCTSANIGLKSSSAQTIIATAVSTAERNSVLSSLPPLALPSTPFITLIKAPRISPFVINPARILPSAIKPEVEIPYLHYKGVTLPNLGNVKTPIKEPKTTSNEMRCAVLVQIRKKKMKKHQRRKLRKRMRFLIQKTEMRRLKKKEADFKTELLAKLDEAKQFDAEAFIKEALQKIRHKHEHIETPEQRKERIKELYRKYRSNVRWIRPKLDD</sequence>
<accession>A0A7M7JEE6</accession>
<dbReference type="Proteomes" id="UP000594260">
    <property type="component" value="Unplaced"/>
</dbReference>
<evidence type="ECO:0000313" key="6">
    <source>
        <dbReference type="EnsemblMetazoa" id="XP_022646674"/>
    </source>
</evidence>
<evidence type="ECO:0000256" key="4">
    <source>
        <dbReference type="ARBA" id="ARBA00035682"/>
    </source>
</evidence>
<evidence type="ECO:0000256" key="2">
    <source>
        <dbReference type="ARBA" id="ARBA00023128"/>
    </source>
</evidence>
<proteinExistence type="inferred from homology"/>
<dbReference type="EnsemblMetazoa" id="XM_022790939">
    <property type="protein sequence ID" value="XP_022646674"/>
    <property type="gene ID" value="LOC111244165"/>
</dbReference>
<evidence type="ECO:0000256" key="1">
    <source>
        <dbReference type="ARBA" id="ARBA00004173"/>
    </source>
</evidence>
<evidence type="ECO:0000256" key="3">
    <source>
        <dbReference type="ARBA" id="ARBA00035647"/>
    </source>
</evidence>
<evidence type="ECO:0000313" key="7">
    <source>
        <dbReference type="Proteomes" id="UP000594260"/>
    </source>
</evidence>
<feature type="domain" description="Ribosomal protein mS38 C-terminal" evidence="5">
    <location>
        <begin position="123"/>
        <end position="161"/>
    </location>
</feature>
<dbReference type="RefSeq" id="XP_022646674.1">
    <property type="nucleotide sequence ID" value="XM_022790939.1"/>
</dbReference>
<dbReference type="InParanoid" id="A0A7M7JEE6"/>
<protein>
    <recommendedName>
        <fullName evidence="4">Small ribosomal subunit protein mS38</fullName>
    </recommendedName>
</protein>
<dbReference type="OrthoDB" id="6423950at2759"/>
<organism evidence="6 7">
    <name type="scientific">Varroa destructor</name>
    <name type="common">Honeybee mite</name>
    <dbReference type="NCBI Taxonomy" id="109461"/>
    <lineage>
        <taxon>Eukaryota</taxon>
        <taxon>Metazoa</taxon>
        <taxon>Ecdysozoa</taxon>
        <taxon>Arthropoda</taxon>
        <taxon>Chelicerata</taxon>
        <taxon>Arachnida</taxon>
        <taxon>Acari</taxon>
        <taxon>Parasitiformes</taxon>
        <taxon>Mesostigmata</taxon>
        <taxon>Gamasina</taxon>
        <taxon>Dermanyssoidea</taxon>
        <taxon>Varroidae</taxon>
        <taxon>Varroa</taxon>
    </lineage>
</organism>
<reference evidence="6" key="1">
    <citation type="submission" date="2021-01" db="UniProtKB">
        <authorList>
            <consortium name="EnsemblMetazoa"/>
        </authorList>
    </citation>
    <scope>IDENTIFICATION</scope>
</reference>
<dbReference type="GeneID" id="111244165"/>
<keyword evidence="7" id="KW-1185">Reference proteome</keyword>
<keyword evidence="2" id="KW-0496">Mitochondrion</keyword>
<dbReference type="PANTHER" id="PTHR32035">
    <property type="entry name" value="AURORA KINASE A-INTERACTING PROTEIN"/>
    <property type="match status" value="1"/>
</dbReference>
<name>A0A7M7JEE6_VARDE</name>
<comment type="subcellular location">
    <subcellularLocation>
        <location evidence="1">Mitochondrion</location>
    </subcellularLocation>
</comment>
<dbReference type="KEGG" id="vde:111244165"/>
<comment type="similarity">
    <text evidence="3">Belongs to the mitochondrion-specific ribosomal protein mS38 family.</text>
</comment>
<evidence type="ECO:0000259" key="5">
    <source>
        <dbReference type="SMART" id="SM01155"/>
    </source>
</evidence>
<dbReference type="SMART" id="SM01155">
    <property type="entry name" value="DUF1713"/>
    <property type="match status" value="1"/>
</dbReference>
<dbReference type="InterPro" id="IPR013177">
    <property type="entry name" value="Ribosomal_mS38_C"/>
</dbReference>